<evidence type="ECO:0000313" key="10">
    <source>
        <dbReference type="Proteomes" id="UP000246058"/>
    </source>
</evidence>
<evidence type="ECO:0000256" key="7">
    <source>
        <dbReference type="SAM" id="MobiDB-lite"/>
    </source>
</evidence>
<keyword evidence="10" id="KW-1185">Reference proteome</keyword>
<sequence>MTRQVASRQTPRNGRGGRSASGPAQQDGAPAEAPPEVAGLGARAAAQRAVAELIGQNRALALEDALAQAARGLEPAEAALARAIATATFRRFGLIREALRGRLDQGLPEDQPLLLALLATGAAQILDLAVPDHAAVDLAVRLAKADRRTQHLGGLVNAVLRRVARERDAILAGGDPLGDGAPDWLAARWRAAYGPDRAEAIGRAHLAGATVDITVKADPEGWAGRLGAVSLPTGSLRLAAGSGPIGALDGFEAGAWWVQDAAAALPAKLLGARAGERIADLCAAPGGKTAQLAAAGAAVSAIDRSAPRLERLRRNLERLGLAAEVVVGDALALDRPGSFDAVLLDAPCSATGTIRRHPDVAWTKRPDDIARLAGLQARLLDHAATLLRPGGRLVYCTCSLEPEEGEAQIAAFLDRNADFARVPVGPDEVGGLAEIIDPNGDLRTLPCHLGGGTDARGGLDGFFVSRLTRRT</sequence>
<dbReference type="Proteomes" id="UP000246058">
    <property type="component" value="Chromosome"/>
</dbReference>
<feature type="binding site" evidence="6">
    <location>
        <position position="329"/>
    </location>
    <ligand>
        <name>S-adenosyl-L-methionine</name>
        <dbReference type="ChEBI" id="CHEBI:59789"/>
    </ligand>
</feature>
<dbReference type="PRINTS" id="PR02008">
    <property type="entry name" value="RCMTFAMILY"/>
</dbReference>
<dbReference type="EMBL" id="CP029551">
    <property type="protein sequence ID" value="AWN38210.1"/>
    <property type="molecule type" value="Genomic_DNA"/>
</dbReference>
<feature type="compositionally biased region" description="Low complexity" evidence="7">
    <location>
        <begin position="28"/>
        <end position="40"/>
    </location>
</feature>
<dbReference type="CDD" id="cd02440">
    <property type="entry name" value="AdoMet_MTases"/>
    <property type="match status" value="1"/>
</dbReference>
<proteinExistence type="inferred from homology"/>
<feature type="binding site" evidence="6">
    <location>
        <position position="345"/>
    </location>
    <ligand>
        <name>S-adenosyl-L-methionine</name>
        <dbReference type="ChEBI" id="CHEBI:59789"/>
    </ligand>
</feature>
<dbReference type="OrthoDB" id="9810297at2"/>
<dbReference type="Pfam" id="PF01029">
    <property type="entry name" value="NusB"/>
    <property type="match status" value="1"/>
</dbReference>
<dbReference type="FunFam" id="3.40.50.150:FF:000257">
    <property type="entry name" value="16S rRNA methyltransferase"/>
    <property type="match status" value="1"/>
</dbReference>
<keyword evidence="3 6" id="KW-0808">Transferase</keyword>
<comment type="similarity">
    <text evidence="1 6">Belongs to the class I-like SAM-binding methyltransferase superfamily. RsmB/NOP family.</text>
</comment>
<evidence type="ECO:0000256" key="6">
    <source>
        <dbReference type="PROSITE-ProRule" id="PRU01023"/>
    </source>
</evidence>
<evidence type="ECO:0000256" key="2">
    <source>
        <dbReference type="ARBA" id="ARBA00022603"/>
    </source>
</evidence>
<dbReference type="InterPro" id="IPR029063">
    <property type="entry name" value="SAM-dependent_MTases_sf"/>
</dbReference>
<protein>
    <submittedName>
        <fullName evidence="9">MFS transporter</fullName>
    </submittedName>
</protein>
<dbReference type="InterPro" id="IPR035926">
    <property type="entry name" value="NusB-like_sf"/>
</dbReference>
<dbReference type="KEGG" id="meti:DK427_22750"/>
<feature type="region of interest" description="Disordered" evidence="7">
    <location>
        <begin position="1"/>
        <end position="40"/>
    </location>
</feature>
<keyword evidence="2 6" id="KW-0489">Methyltransferase</keyword>
<gene>
    <name evidence="9" type="ORF">DK427_22750</name>
</gene>
<evidence type="ECO:0000256" key="1">
    <source>
        <dbReference type="ARBA" id="ARBA00007494"/>
    </source>
</evidence>
<dbReference type="InterPro" id="IPR049560">
    <property type="entry name" value="MeTrfase_RsmB-F_NOP2_cat"/>
</dbReference>
<evidence type="ECO:0000256" key="3">
    <source>
        <dbReference type="ARBA" id="ARBA00022679"/>
    </source>
</evidence>
<feature type="binding site" evidence="6">
    <location>
        <position position="303"/>
    </location>
    <ligand>
        <name>S-adenosyl-L-methionine</name>
        <dbReference type="ChEBI" id="CHEBI:59789"/>
    </ligand>
</feature>
<feature type="domain" description="SAM-dependent MTase RsmB/NOP-type" evidence="8">
    <location>
        <begin position="190"/>
        <end position="470"/>
    </location>
</feature>
<dbReference type="InterPro" id="IPR001678">
    <property type="entry name" value="MeTrfase_RsmB-F_NOP2_dom"/>
</dbReference>
<organism evidence="9 10">
    <name type="scientific">Methylobacterium radiodurans</name>
    <dbReference type="NCBI Taxonomy" id="2202828"/>
    <lineage>
        <taxon>Bacteria</taxon>
        <taxon>Pseudomonadati</taxon>
        <taxon>Pseudomonadota</taxon>
        <taxon>Alphaproteobacteria</taxon>
        <taxon>Hyphomicrobiales</taxon>
        <taxon>Methylobacteriaceae</taxon>
        <taxon>Methylobacterium</taxon>
    </lineage>
</organism>
<dbReference type="AlphaFoldDB" id="A0A2U8VY42"/>
<dbReference type="PROSITE" id="PS01153">
    <property type="entry name" value="NOL1_NOP2_SUN"/>
    <property type="match status" value="1"/>
</dbReference>
<dbReference type="PANTHER" id="PTHR22807">
    <property type="entry name" value="NOP2 YEAST -RELATED NOL1/NOP2/FMU SUN DOMAIN-CONTAINING"/>
    <property type="match status" value="1"/>
</dbReference>
<keyword evidence="4 6" id="KW-0949">S-adenosyl-L-methionine</keyword>
<dbReference type="GO" id="GO:0001510">
    <property type="term" value="P:RNA methylation"/>
    <property type="evidence" value="ECO:0007669"/>
    <property type="project" value="InterPro"/>
</dbReference>
<dbReference type="Gene3D" id="3.40.50.150">
    <property type="entry name" value="Vaccinia Virus protein VP39"/>
    <property type="match status" value="1"/>
</dbReference>
<dbReference type="PANTHER" id="PTHR22807:SF61">
    <property type="entry name" value="NOL1_NOP2_SUN FAMILY PROTEIN _ ANTITERMINATION NUSB DOMAIN-CONTAINING PROTEIN"/>
    <property type="match status" value="1"/>
</dbReference>
<dbReference type="SUPFAM" id="SSF48013">
    <property type="entry name" value="NusB-like"/>
    <property type="match status" value="1"/>
</dbReference>
<feature type="compositionally biased region" description="Polar residues" evidence="7">
    <location>
        <begin position="1"/>
        <end position="12"/>
    </location>
</feature>
<accession>A0A2U8VY42</accession>
<dbReference type="GO" id="GO:0003723">
    <property type="term" value="F:RNA binding"/>
    <property type="evidence" value="ECO:0007669"/>
    <property type="project" value="UniProtKB-UniRule"/>
</dbReference>
<evidence type="ECO:0000256" key="5">
    <source>
        <dbReference type="ARBA" id="ARBA00022884"/>
    </source>
</evidence>
<feature type="active site" description="Nucleophile" evidence="6">
    <location>
        <position position="398"/>
    </location>
</feature>
<name>A0A2U8VY42_9HYPH</name>
<dbReference type="GO" id="GO:0006355">
    <property type="term" value="P:regulation of DNA-templated transcription"/>
    <property type="evidence" value="ECO:0007669"/>
    <property type="project" value="InterPro"/>
</dbReference>
<dbReference type="InterPro" id="IPR023267">
    <property type="entry name" value="RCMT"/>
</dbReference>
<keyword evidence="5 6" id="KW-0694">RNA-binding</keyword>
<evidence type="ECO:0000259" key="8">
    <source>
        <dbReference type="PROSITE" id="PS51686"/>
    </source>
</evidence>
<dbReference type="PROSITE" id="PS51686">
    <property type="entry name" value="SAM_MT_RSMB_NOP"/>
    <property type="match status" value="1"/>
</dbReference>
<dbReference type="Pfam" id="PF01189">
    <property type="entry name" value="Methyltr_RsmB-F"/>
    <property type="match status" value="1"/>
</dbReference>
<dbReference type="InterPro" id="IPR018314">
    <property type="entry name" value="RsmB/NOL1/NOP2-like_CS"/>
</dbReference>
<dbReference type="SUPFAM" id="SSF53335">
    <property type="entry name" value="S-adenosyl-L-methionine-dependent methyltransferases"/>
    <property type="match status" value="1"/>
</dbReference>
<dbReference type="GO" id="GO:0008173">
    <property type="term" value="F:RNA methyltransferase activity"/>
    <property type="evidence" value="ECO:0007669"/>
    <property type="project" value="InterPro"/>
</dbReference>
<evidence type="ECO:0000313" key="9">
    <source>
        <dbReference type="EMBL" id="AWN38210.1"/>
    </source>
</evidence>
<dbReference type="Gene3D" id="1.10.940.10">
    <property type="entry name" value="NusB-like"/>
    <property type="match status" value="1"/>
</dbReference>
<evidence type="ECO:0000256" key="4">
    <source>
        <dbReference type="ARBA" id="ARBA00022691"/>
    </source>
</evidence>
<feature type="binding site" evidence="6">
    <location>
        <begin position="282"/>
        <end position="288"/>
    </location>
    <ligand>
        <name>S-adenosyl-L-methionine</name>
        <dbReference type="ChEBI" id="CHEBI:59789"/>
    </ligand>
</feature>
<reference evidence="9 10" key="1">
    <citation type="submission" date="2018-05" db="EMBL/GenBank/DDBJ databases">
        <title>Complete Genome Sequence of Methylobacterium sp. 17Sr1-43.</title>
        <authorList>
            <person name="Srinivasan S."/>
        </authorList>
    </citation>
    <scope>NUCLEOTIDE SEQUENCE [LARGE SCALE GENOMIC DNA]</scope>
    <source>
        <strain evidence="9 10">17Sr1-43</strain>
    </source>
</reference>
<dbReference type="InterPro" id="IPR006027">
    <property type="entry name" value="NusB_RsmB_TIM44"/>
</dbReference>